<feature type="region of interest" description="Disordered" evidence="5">
    <location>
        <begin position="1"/>
        <end position="25"/>
    </location>
</feature>
<keyword evidence="4" id="KW-0720">Serine protease</keyword>
<keyword evidence="3" id="KW-0378">Hydrolase</keyword>
<dbReference type="InterPro" id="IPR023827">
    <property type="entry name" value="Peptidase_S8_Asp-AS"/>
</dbReference>
<dbReference type="InterPro" id="IPR051048">
    <property type="entry name" value="Peptidase_S8/S53_subtilisin"/>
</dbReference>
<feature type="compositionally biased region" description="Basic and acidic residues" evidence="5">
    <location>
        <begin position="384"/>
        <end position="402"/>
    </location>
</feature>
<keyword evidence="8" id="KW-1185">Reference proteome</keyword>
<dbReference type="CDD" id="cd07491">
    <property type="entry name" value="Peptidases_S8_7"/>
    <property type="match status" value="1"/>
</dbReference>
<evidence type="ECO:0000313" key="7">
    <source>
        <dbReference type="EMBL" id="KAH7310654.1"/>
    </source>
</evidence>
<dbReference type="PANTHER" id="PTHR43399:SF4">
    <property type="entry name" value="CELL WALL-ASSOCIATED PROTEASE"/>
    <property type="match status" value="1"/>
</dbReference>
<accession>A0A8K0WNL6</accession>
<comment type="similarity">
    <text evidence="1">Belongs to the peptidase S8 family.</text>
</comment>
<feature type="compositionally biased region" description="Acidic residues" evidence="5">
    <location>
        <begin position="14"/>
        <end position="25"/>
    </location>
</feature>
<feature type="compositionally biased region" description="Basic and acidic residues" evidence="5">
    <location>
        <begin position="304"/>
        <end position="375"/>
    </location>
</feature>
<dbReference type="AlphaFoldDB" id="A0A8K0WNL6"/>
<dbReference type="InterPro" id="IPR000209">
    <property type="entry name" value="Peptidase_S8/S53_dom"/>
</dbReference>
<dbReference type="InterPro" id="IPR015500">
    <property type="entry name" value="Peptidase_S8_subtilisin-rel"/>
</dbReference>
<evidence type="ECO:0000256" key="1">
    <source>
        <dbReference type="ARBA" id="ARBA00011073"/>
    </source>
</evidence>
<feature type="compositionally biased region" description="Low complexity" evidence="5">
    <location>
        <begin position="720"/>
        <end position="729"/>
    </location>
</feature>
<organism evidence="7 8">
    <name type="scientific">Stachybotrys elegans</name>
    <dbReference type="NCBI Taxonomy" id="80388"/>
    <lineage>
        <taxon>Eukaryota</taxon>
        <taxon>Fungi</taxon>
        <taxon>Dikarya</taxon>
        <taxon>Ascomycota</taxon>
        <taxon>Pezizomycotina</taxon>
        <taxon>Sordariomycetes</taxon>
        <taxon>Hypocreomycetidae</taxon>
        <taxon>Hypocreales</taxon>
        <taxon>Stachybotryaceae</taxon>
        <taxon>Stachybotrys</taxon>
    </lineage>
</organism>
<gene>
    <name evidence="7" type="ORF">B0I35DRAFT_357913</name>
</gene>
<dbReference type="Proteomes" id="UP000813444">
    <property type="component" value="Unassembled WGS sequence"/>
</dbReference>
<dbReference type="GO" id="GO:0004252">
    <property type="term" value="F:serine-type endopeptidase activity"/>
    <property type="evidence" value="ECO:0007669"/>
    <property type="project" value="InterPro"/>
</dbReference>
<sequence length="1144" mass="128488">MSDVEDRESRADSDSEEDSEEEEDDIIKKLKLAQSEMKRIFNGTATKEDAEAFIDQHGEVVSQVGEDEPTFLHIIVGLVNDKKNEMSVNAQDVQPLVERMLHYWPDLLRTLNEEGQNPLYKAIHLKRYTWRMIEYMLDACDDQQAVHDALELPCGKGESMKTCLTLAFEKDLKGKVLEKLISCASDNALNLRDGTNRSPFHYAVEYSQCTDDRVGVIERLLERDSKAVNEIRARSALMPLDTFLDGKYVRTEDKVEYSVYGEHKRSKDAYLASELARKEREAKQQREAEHERGDGKAPNISIVIREKEPPKASLREKDPKSRAAPERDHKKAAERDRERRKPEAVKLDENERLRQQLRERERERLRQAEEQRGPLRDAAPPAHEQARARQMREPKERTREESPGIPKIVTNAAGTDHAPNTPLKRVSTQMFKAEEKPEKKEKKEKKPSSKSASKKPEAKVLAKNSAVIVDMLKLHYMRTRSIKMATSFLYGKNIQEDIQICFDYEGLPSEIQDTVFLERFGKDPRSGIRFDEVLMYVRFPIVTVNRTGRRAPKPRAAGRQDMEFFFDWLYTKGVRRILKVEIDDSAKVPHSDEAIQISLGKIIVEHLDWQKMDLDPRVICRAGSQAIRPDASEDSGNELREVTLKWSGNNAVLRAWSELEGLPQLPVLRVVNLSIPSQADLYDTKAWVQENLKEFRSRLNKNANIQVKDVVNRPGEDADAGAAAEPPAAKETPERKIDVVVREGTKGIELPVSSAGASKSAGRTNPMTEHEWITCMERFSGSMDLFWKRTVAQAEEKLQQDFSDSNPLLNVDMQHMADLQKLKKDVVVALIDDGVDSCDSAFAGRVIEGKTFDYQDGGVGQYYISARGHGTEMARMILKVCPMASIYSIRLKTHTSPTKGHSTIDPISAALAIEAALEKKATIISMSWTIPEPPEGSEEKKLLDSVLERACSQKVLMFCSSSDQISATKHYPSAYKRQRFFLIGAAHDDGTAFGHAGKDNDFIFPGVNVNTSGGSSLAINLADKTSSTKESTGSSIATALAAGLAALITYCFKASAVAIVTTRLQQGKDYAAGTELVRPEHVDKIVEHEVLKTAFAKIGEVEAGAFIPVWKRFSGVTLQLESETNTYDAKLTHVMNLCSNLIER</sequence>
<feature type="region of interest" description="Disordered" evidence="5">
    <location>
        <begin position="711"/>
        <end position="734"/>
    </location>
</feature>
<feature type="compositionally biased region" description="Basic and acidic residues" evidence="5">
    <location>
        <begin position="276"/>
        <end position="295"/>
    </location>
</feature>
<dbReference type="Gene3D" id="3.40.50.200">
    <property type="entry name" value="Peptidase S8/S53 domain"/>
    <property type="match status" value="1"/>
</dbReference>
<evidence type="ECO:0000313" key="8">
    <source>
        <dbReference type="Proteomes" id="UP000813444"/>
    </source>
</evidence>
<keyword evidence="2" id="KW-0645">Protease</keyword>
<feature type="compositionally biased region" description="Basic and acidic residues" evidence="5">
    <location>
        <begin position="432"/>
        <end position="447"/>
    </location>
</feature>
<dbReference type="Pfam" id="PF00082">
    <property type="entry name" value="Peptidase_S8"/>
    <property type="match status" value="1"/>
</dbReference>
<dbReference type="PROSITE" id="PS00136">
    <property type="entry name" value="SUBTILASE_ASP"/>
    <property type="match status" value="1"/>
</dbReference>
<dbReference type="OrthoDB" id="5093543at2759"/>
<reference evidence="7" key="1">
    <citation type="journal article" date="2021" name="Nat. Commun.">
        <title>Genetic determinants of endophytism in the Arabidopsis root mycobiome.</title>
        <authorList>
            <person name="Mesny F."/>
            <person name="Miyauchi S."/>
            <person name="Thiergart T."/>
            <person name="Pickel B."/>
            <person name="Atanasova L."/>
            <person name="Karlsson M."/>
            <person name="Huettel B."/>
            <person name="Barry K.W."/>
            <person name="Haridas S."/>
            <person name="Chen C."/>
            <person name="Bauer D."/>
            <person name="Andreopoulos W."/>
            <person name="Pangilinan J."/>
            <person name="LaButti K."/>
            <person name="Riley R."/>
            <person name="Lipzen A."/>
            <person name="Clum A."/>
            <person name="Drula E."/>
            <person name="Henrissat B."/>
            <person name="Kohler A."/>
            <person name="Grigoriev I.V."/>
            <person name="Martin F.M."/>
            <person name="Hacquard S."/>
        </authorList>
    </citation>
    <scope>NUCLEOTIDE SEQUENCE</scope>
    <source>
        <strain evidence="7">MPI-CAGE-CH-0235</strain>
    </source>
</reference>
<feature type="region of interest" description="Disordered" evidence="5">
    <location>
        <begin position="276"/>
        <end position="458"/>
    </location>
</feature>
<name>A0A8K0WNL6_9HYPO</name>
<dbReference type="GO" id="GO:0006508">
    <property type="term" value="P:proteolysis"/>
    <property type="evidence" value="ECO:0007669"/>
    <property type="project" value="UniProtKB-KW"/>
</dbReference>
<comment type="caution">
    <text evidence="7">The sequence shown here is derived from an EMBL/GenBank/DDBJ whole genome shotgun (WGS) entry which is preliminary data.</text>
</comment>
<dbReference type="PANTHER" id="PTHR43399">
    <property type="entry name" value="SUBTILISIN-RELATED"/>
    <property type="match status" value="1"/>
</dbReference>
<evidence type="ECO:0000256" key="4">
    <source>
        <dbReference type="ARBA" id="ARBA00022825"/>
    </source>
</evidence>
<protein>
    <recommendedName>
        <fullName evidence="6">Peptidase S8/S53 domain-containing protein</fullName>
    </recommendedName>
</protein>
<evidence type="ECO:0000256" key="5">
    <source>
        <dbReference type="SAM" id="MobiDB-lite"/>
    </source>
</evidence>
<dbReference type="InterPro" id="IPR036770">
    <property type="entry name" value="Ankyrin_rpt-contain_sf"/>
</dbReference>
<evidence type="ECO:0000259" key="6">
    <source>
        <dbReference type="Pfam" id="PF00082"/>
    </source>
</evidence>
<dbReference type="EMBL" id="JAGPNK010000012">
    <property type="protein sequence ID" value="KAH7310654.1"/>
    <property type="molecule type" value="Genomic_DNA"/>
</dbReference>
<evidence type="ECO:0000256" key="3">
    <source>
        <dbReference type="ARBA" id="ARBA00022801"/>
    </source>
</evidence>
<proteinExistence type="inferred from homology"/>
<dbReference type="Gene3D" id="1.25.40.20">
    <property type="entry name" value="Ankyrin repeat-containing domain"/>
    <property type="match status" value="1"/>
</dbReference>
<feature type="domain" description="Peptidase S8/S53" evidence="6">
    <location>
        <begin position="824"/>
        <end position="1049"/>
    </location>
</feature>
<evidence type="ECO:0000256" key="2">
    <source>
        <dbReference type="ARBA" id="ARBA00022670"/>
    </source>
</evidence>
<dbReference type="SUPFAM" id="SSF52743">
    <property type="entry name" value="Subtilisin-like"/>
    <property type="match status" value="1"/>
</dbReference>
<dbReference type="PRINTS" id="PR00723">
    <property type="entry name" value="SUBTILISIN"/>
</dbReference>
<dbReference type="InterPro" id="IPR036852">
    <property type="entry name" value="Peptidase_S8/S53_dom_sf"/>
</dbReference>